<protein>
    <submittedName>
        <fullName evidence="2">Uncharacterized protein</fullName>
    </submittedName>
</protein>
<dbReference type="AlphaFoldDB" id="A0AAV4N5N3"/>
<dbReference type="EMBL" id="BPLR01002922">
    <property type="protein sequence ID" value="GIX79308.1"/>
    <property type="molecule type" value="Genomic_DNA"/>
</dbReference>
<accession>A0AAV4N5N3</accession>
<dbReference type="Proteomes" id="UP001054945">
    <property type="component" value="Unassembled WGS sequence"/>
</dbReference>
<sequence>ALGLLDYQLLRLRAAPHDEAVGDGLTQLPAAGLTVGDGGVPGQRKAGTHSGRRRGMRQQVALPGTCGWSASTGKP</sequence>
<reference evidence="2 3" key="1">
    <citation type="submission" date="2021-06" db="EMBL/GenBank/DDBJ databases">
        <title>Caerostris extrusa draft genome.</title>
        <authorList>
            <person name="Kono N."/>
            <person name="Arakawa K."/>
        </authorList>
    </citation>
    <scope>NUCLEOTIDE SEQUENCE [LARGE SCALE GENOMIC DNA]</scope>
</reference>
<feature type="region of interest" description="Disordered" evidence="1">
    <location>
        <begin position="32"/>
        <end position="75"/>
    </location>
</feature>
<evidence type="ECO:0000313" key="3">
    <source>
        <dbReference type="Proteomes" id="UP001054945"/>
    </source>
</evidence>
<keyword evidence="3" id="KW-1185">Reference proteome</keyword>
<evidence type="ECO:0000313" key="2">
    <source>
        <dbReference type="EMBL" id="GIX79308.1"/>
    </source>
</evidence>
<proteinExistence type="predicted"/>
<organism evidence="2 3">
    <name type="scientific">Caerostris extrusa</name>
    <name type="common">Bark spider</name>
    <name type="synonym">Caerostris bankana</name>
    <dbReference type="NCBI Taxonomy" id="172846"/>
    <lineage>
        <taxon>Eukaryota</taxon>
        <taxon>Metazoa</taxon>
        <taxon>Ecdysozoa</taxon>
        <taxon>Arthropoda</taxon>
        <taxon>Chelicerata</taxon>
        <taxon>Arachnida</taxon>
        <taxon>Araneae</taxon>
        <taxon>Araneomorphae</taxon>
        <taxon>Entelegynae</taxon>
        <taxon>Araneoidea</taxon>
        <taxon>Araneidae</taxon>
        <taxon>Caerostris</taxon>
    </lineage>
</organism>
<feature type="non-terminal residue" evidence="2">
    <location>
        <position position="1"/>
    </location>
</feature>
<feature type="compositionally biased region" description="Basic residues" evidence="1">
    <location>
        <begin position="46"/>
        <end position="56"/>
    </location>
</feature>
<evidence type="ECO:0000256" key="1">
    <source>
        <dbReference type="SAM" id="MobiDB-lite"/>
    </source>
</evidence>
<gene>
    <name evidence="2" type="ORF">CEXT_111921</name>
</gene>
<comment type="caution">
    <text evidence="2">The sequence shown here is derived from an EMBL/GenBank/DDBJ whole genome shotgun (WGS) entry which is preliminary data.</text>
</comment>
<name>A0AAV4N5N3_CAEEX</name>